<keyword evidence="3" id="KW-1185">Reference proteome</keyword>
<accession>A0ABQ6GPS7</accession>
<dbReference type="SUPFAM" id="SSF89946">
    <property type="entry name" value="Hypothetical protein VC0424"/>
    <property type="match status" value="1"/>
</dbReference>
<evidence type="ECO:0000313" key="2">
    <source>
        <dbReference type="EMBL" id="GLX77978.1"/>
    </source>
</evidence>
<dbReference type="InterPro" id="IPR036701">
    <property type="entry name" value="RraB-like_sf"/>
</dbReference>
<dbReference type="Gene3D" id="3.30.70.970">
    <property type="entry name" value="RraB-like"/>
    <property type="match status" value="1"/>
</dbReference>
<comment type="caution">
    <text evidence="2">The sequence shown here is derived from an EMBL/GenBank/DDBJ whole genome shotgun (WGS) entry which is preliminary data.</text>
</comment>
<protein>
    <recommendedName>
        <fullName evidence="1">Regulator of ribonuclease activity B domain-containing protein</fullName>
    </recommendedName>
</protein>
<evidence type="ECO:0000313" key="3">
    <source>
        <dbReference type="Proteomes" id="UP001157186"/>
    </source>
</evidence>
<proteinExistence type="predicted"/>
<dbReference type="Proteomes" id="UP001157186">
    <property type="component" value="Unassembled WGS sequence"/>
</dbReference>
<feature type="domain" description="Regulator of ribonuclease activity B" evidence="1">
    <location>
        <begin position="32"/>
        <end position="131"/>
    </location>
</feature>
<name>A0ABQ6GPS7_9GAMM</name>
<sequence length="134" mass="15236">MLLANKNTLTLTSECRYNNEKLKNWTDMNFPNDETGQVLAEMQDAGIDLAAEHKVVFFQLFEKKEQAMAMAEHLAAKAPEIIVDLHPDQTPNVWDLDCTLVMVPNYDTIVAQEAQFEQIARQFDGYNDGWGIEA</sequence>
<dbReference type="InterPro" id="IPR009671">
    <property type="entry name" value="RraB_dom"/>
</dbReference>
<dbReference type="EMBL" id="BSST01000001">
    <property type="protein sequence ID" value="GLX77978.1"/>
    <property type="molecule type" value="Genomic_DNA"/>
</dbReference>
<organism evidence="2 3">
    <name type="scientific">Thalassotalea insulae</name>
    <dbReference type="NCBI Taxonomy" id="2056778"/>
    <lineage>
        <taxon>Bacteria</taxon>
        <taxon>Pseudomonadati</taxon>
        <taxon>Pseudomonadota</taxon>
        <taxon>Gammaproteobacteria</taxon>
        <taxon>Alteromonadales</taxon>
        <taxon>Colwelliaceae</taxon>
        <taxon>Thalassotalea</taxon>
    </lineage>
</organism>
<gene>
    <name evidence="2" type="ORF">tinsulaeT_13180</name>
</gene>
<dbReference type="Pfam" id="PF06877">
    <property type="entry name" value="RraB"/>
    <property type="match status" value="1"/>
</dbReference>
<evidence type="ECO:0000259" key="1">
    <source>
        <dbReference type="Pfam" id="PF06877"/>
    </source>
</evidence>
<reference evidence="2 3" key="1">
    <citation type="submission" date="2023-03" db="EMBL/GenBank/DDBJ databases">
        <title>Draft genome sequence of Thalassotalea insulae KCTC 62186T.</title>
        <authorList>
            <person name="Sawabe T."/>
        </authorList>
    </citation>
    <scope>NUCLEOTIDE SEQUENCE [LARGE SCALE GENOMIC DNA]</scope>
    <source>
        <strain evidence="2 3">KCTC 62186</strain>
    </source>
</reference>
<dbReference type="RefSeq" id="WP_284243874.1">
    <property type="nucleotide sequence ID" value="NZ_BSST01000001.1"/>
</dbReference>